<protein>
    <submittedName>
        <fullName evidence="3">Uncharacterized protein</fullName>
    </submittedName>
</protein>
<proteinExistence type="predicted"/>
<evidence type="ECO:0000256" key="1">
    <source>
        <dbReference type="SAM" id="MobiDB-lite"/>
    </source>
</evidence>
<dbReference type="RefSeq" id="WP_143753555.1">
    <property type="nucleotide sequence ID" value="NZ_OCSU01000001.1"/>
</dbReference>
<keyword evidence="4" id="KW-1185">Reference proteome</keyword>
<organism evidence="3 4">
    <name type="scientific">Caballeronia arationis</name>
    <dbReference type="NCBI Taxonomy" id="1777142"/>
    <lineage>
        <taxon>Bacteria</taxon>
        <taxon>Pseudomonadati</taxon>
        <taxon>Pseudomonadota</taxon>
        <taxon>Betaproteobacteria</taxon>
        <taxon>Burkholderiales</taxon>
        <taxon>Burkholderiaceae</taxon>
        <taxon>Caballeronia</taxon>
    </lineage>
</organism>
<reference evidence="3 4" key="1">
    <citation type="submission" date="2017-09" db="EMBL/GenBank/DDBJ databases">
        <authorList>
            <person name="Varghese N."/>
            <person name="Submissions S."/>
        </authorList>
    </citation>
    <scope>NUCLEOTIDE SEQUENCE [LARGE SCALE GENOMIC DNA]</scope>
    <source>
        <strain evidence="3 4">OK806</strain>
    </source>
</reference>
<gene>
    <name evidence="3" type="ORF">SAMN05446927_2055</name>
</gene>
<comment type="caution">
    <text evidence="3">The sequence shown here is derived from an EMBL/GenBank/DDBJ whole genome shotgun (WGS) entry which is preliminary data.</text>
</comment>
<dbReference type="EMBL" id="OCSU01000001">
    <property type="protein sequence ID" value="SOE61147.1"/>
    <property type="molecule type" value="Genomic_DNA"/>
</dbReference>
<name>A0A7Z7I461_9BURK</name>
<keyword evidence="2" id="KW-0472">Membrane</keyword>
<feature type="region of interest" description="Disordered" evidence="1">
    <location>
        <begin position="1"/>
        <end position="30"/>
    </location>
</feature>
<evidence type="ECO:0000313" key="3">
    <source>
        <dbReference type="EMBL" id="SOE61147.1"/>
    </source>
</evidence>
<accession>A0A7Z7I461</accession>
<feature type="transmembrane region" description="Helical" evidence="2">
    <location>
        <begin position="210"/>
        <end position="228"/>
    </location>
</feature>
<feature type="transmembrane region" description="Helical" evidence="2">
    <location>
        <begin position="109"/>
        <end position="131"/>
    </location>
</feature>
<feature type="transmembrane region" description="Helical" evidence="2">
    <location>
        <begin position="248"/>
        <end position="275"/>
    </location>
</feature>
<dbReference type="Proteomes" id="UP000219522">
    <property type="component" value="Unassembled WGS sequence"/>
</dbReference>
<keyword evidence="2" id="KW-1133">Transmembrane helix</keyword>
<dbReference type="AlphaFoldDB" id="A0A7Z7I461"/>
<feature type="transmembrane region" description="Helical" evidence="2">
    <location>
        <begin position="287"/>
        <end position="306"/>
    </location>
</feature>
<evidence type="ECO:0000313" key="4">
    <source>
        <dbReference type="Proteomes" id="UP000219522"/>
    </source>
</evidence>
<sequence>MPSDNFMQPVTRGYTGAAREPRATQRRKGARAPVKLAGPVGRSWLLWAFVLLVNIAGGVFLWLLMPPGNCGQDEQCGIAESVRSWLWGMVGRSPAHGDALRGLMSPDDFVVAILLAAIASMLIAAPFIGFLTRGWFARFDEFRNSLQDGALFAYLRRFRSVRLLGEIHRGPSAERPSEEALGEEATWKALESRHADVSGRVFETIYHEQFGLYSFLPPFLLLVVITYAEAVLLAPLRACGGDSPACHGVIFGAGAQLVISAIAGAYMFAVSDAVINIRRRSLNVSDVYWYALRAFLALPIATLFAAAPGDSMKPVFAFAVAMLPVDVLMKEIRRLAYPASLAQTNPEEKGDQLLTLAGVTTPVVGLFLAEGVYSVEQIAASDPVLLAIRTGLPFRFVLRLGGQAIVRRHLGDRARELVPLGLADAGPICDLVKRESEGDGFAVATEAVRTRLVAEGDKDIPLGLVQMKFRQIAGEEYARMLSKIGPLRYSASDLGGAPAAVFNPAQKAAA</sequence>
<feature type="transmembrane region" description="Helical" evidence="2">
    <location>
        <begin position="44"/>
        <end position="65"/>
    </location>
</feature>
<keyword evidence="2" id="KW-0812">Transmembrane</keyword>
<evidence type="ECO:0000256" key="2">
    <source>
        <dbReference type="SAM" id="Phobius"/>
    </source>
</evidence>